<evidence type="ECO:0000313" key="2">
    <source>
        <dbReference type="EMBL" id="KAJ1362424.1"/>
    </source>
</evidence>
<keyword evidence="3" id="KW-1185">Reference proteome</keyword>
<dbReference type="AlphaFoldDB" id="A0AAD5QUV7"/>
<protein>
    <submittedName>
        <fullName evidence="2">Uncharacterized protein</fullName>
    </submittedName>
</protein>
<name>A0AAD5QUV7_PARTN</name>
<evidence type="ECO:0000256" key="1">
    <source>
        <dbReference type="SAM" id="MobiDB-lite"/>
    </source>
</evidence>
<organism evidence="2 3">
    <name type="scientific">Parelaphostrongylus tenuis</name>
    <name type="common">Meningeal worm</name>
    <dbReference type="NCBI Taxonomy" id="148309"/>
    <lineage>
        <taxon>Eukaryota</taxon>
        <taxon>Metazoa</taxon>
        <taxon>Ecdysozoa</taxon>
        <taxon>Nematoda</taxon>
        <taxon>Chromadorea</taxon>
        <taxon>Rhabditida</taxon>
        <taxon>Rhabditina</taxon>
        <taxon>Rhabditomorpha</taxon>
        <taxon>Strongyloidea</taxon>
        <taxon>Metastrongylidae</taxon>
        <taxon>Parelaphostrongylus</taxon>
    </lineage>
</organism>
<evidence type="ECO:0000313" key="3">
    <source>
        <dbReference type="Proteomes" id="UP001196413"/>
    </source>
</evidence>
<accession>A0AAD5QUV7</accession>
<dbReference type="Proteomes" id="UP001196413">
    <property type="component" value="Unassembled WGS sequence"/>
</dbReference>
<gene>
    <name evidence="2" type="ORF">KIN20_021963</name>
</gene>
<feature type="region of interest" description="Disordered" evidence="1">
    <location>
        <begin position="1"/>
        <end position="26"/>
    </location>
</feature>
<comment type="caution">
    <text evidence="2">The sequence shown here is derived from an EMBL/GenBank/DDBJ whole genome shotgun (WGS) entry which is preliminary data.</text>
</comment>
<reference evidence="2" key="1">
    <citation type="submission" date="2021-06" db="EMBL/GenBank/DDBJ databases">
        <title>Parelaphostrongylus tenuis whole genome reference sequence.</title>
        <authorList>
            <person name="Garwood T.J."/>
            <person name="Larsen P.A."/>
            <person name="Fountain-Jones N.M."/>
            <person name="Garbe J.R."/>
            <person name="Macchietto M.G."/>
            <person name="Kania S.A."/>
            <person name="Gerhold R.W."/>
            <person name="Richards J.E."/>
            <person name="Wolf T.M."/>
        </authorList>
    </citation>
    <scope>NUCLEOTIDE SEQUENCE</scope>
    <source>
        <strain evidence="2">MNPRO001-30</strain>
        <tissue evidence="2">Meninges</tissue>
    </source>
</reference>
<dbReference type="EMBL" id="JAHQIW010004446">
    <property type="protein sequence ID" value="KAJ1362424.1"/>
    <property type="molecule type" value="Genomic_DNA"/>
</dbReference>
<sequence length="52" mass="5744">MLSNNGDKGSESNGVAPSSDKTMPSNDQIVISTRAWAENVKYDPDKIFDKVW</sequence>
<proteinExistence type="predicted"/>